<dbReference type="InterPro" id="IPR015590">
    <property type="entry name" value="Aldehyde_DH_dom"/>
</dbReference>
<evidence type="ECO:0000259" key="4">
    <source>
        <dbReference type="Pfam" id="PF00171"/>
    </source>
</evidence>
<dbReference type="InterPro" id="IPR047110">
    <property type="entry name" value="GABD/Sad-like"/>
</dbReference>
<dbReference type="CDD" id="cd07100">
    <property type="entry name" value="ALDH_SSADH1_GabD1"/>
    <property type="match status" value="1"/>
</dbReference>
<dbReference type="Gene3D" id="3.40.309.10">
    <property type="entry name" value="Aldehyde Dehydrogenase, Chain A, domain 2"/>
    <property type="match status" value="1"/>
</dbReference>
<evidence type="ECO:0000256" key="1">
    <source>
        <dbReference type="ARBA" id="ARBA00009986"/>
    </source>
</evidence>
<evidence type="ECO:0000256" key="3">
    <source>
        <dbReference type="ARBA" id="ARBA00023002"/>
    </source>
</evidence>
<dbReference type="Gene3D" id="3.40.605.10">
    <property type="entry name" value="Aldehyde Dehydrogenase, Chain A, domain 1"/>
    <property type="match status" value="1"/>
</dbReference>
<dbReference type="FunFam" id="3.40.309.10:FF:000009">
    <property type="entry name" value="Aldehyde dehydrogenase A"/>
    <property type="match status" value="1"/>
</dbReference>
<dbReference type="OrthoDB" id="781568at2"/>
<keyword evidence="2" id="KW-0521">NADP</keyword>
<dbReference type="Pfam" id="PF00171">
    <property type="entry name" value="Aldedh"/>
    <property type="match status" value="1"/>
</dbReference>
<dbReference type="InterPro" id="IPR016163">
    <property type="entry name" value="Ald_DH_C"/>
</dbReference>
<protein>
    <submittedName>
        <fullName evidence="5">Succinate-semialdehyde dehydrogenase</fullName>
    </submittedName>
</protein>
<sequence length="507" mass="55963">MSIGRQHSFDSKLNTLFVCCKRIHEQSCSYTQWNNKSTTNNTMSKSTFKIINPYTEQVEKEYPYHSVDESMQLLDKADQAFHSVWKKKDVSERAQLLLKSAEILESRKSEIAKLACVEMGKPLTSSEGEIDYCIQILKYYGENAARFLEDQSISEIEHGEAYVTHEPLGVLLSVQPWNFPFSQLIRFAAPNIATGNTILMKPTTAVYQCALAIQKVFVDAGLPEGVYNTFAIDTDEIEAIVADKRVRGVMLTGSEKAGASIAALAGRYLKKSVLELGGSDPLIVLEKADLDKATKGIVQGRLENSGQVCTSSKRIIVVESVYEQIEAKVKAAMAKVKIGDPLESDTEFGPMSSERQMDTVLKQIKETENNGATLLAGGKRLEQKGFFIAPTLFSNVKKGQPAYDEEIFGPVIALIKVKDDEEAINVANDSHFGLGSTIFCEDIPHAKSVAKRIDAGMVFINRPTTSSPQLPFGGVKNSGYGRELSWLALTEFANQKLVRVTDIEAPY</sequence>
<organism evidence="5 6">
    <name type="scientific">Sphingobacterium corticibacter</name>
    <dbReference type="NCBI Taxonomy" id="2171749"/>
    <lineage>
        <taxon>Bacteria</taxon>
        <taxon>Pseudomonadati</taxon>
        <taxon>Bacteroidota</taxon>
        <taxon>Sphingobacteriia</taxon>
        <taxon>Sphingobacteriales</taxon>
        <taxon>Sphingobacteriaceae</taxon>
        <taxon>Sphingobacterium</taxon>
    </lineage>
</organism>
<comment type="caution">
    <text evidence="5">The sequence shown here is derived from an EMBL/GenBank/DDBJ whole genome shotgun (WGS) entry which is preliminary data.</text>
</comment>
<dbReference type="InterPro" id="IPR016162">
    <property type="entry name" value="Ald_DH_N"/>
</dbReference>
<evidence type="ECO:0000313" key="5">
    <source>
        <dbReference type="EMBL" id="PVH24255.1"/>
    </source>
</evidence>
<name>A0A2T8HFQ9_9SPHI</name>
<dbReference type="InterPro" id="IPR016161">
    <property type="entry name" value="Ald_DH/histidinol_DH"/>
</dbReference>
<evidence type="ECO:0000313" key="6">
    <source>
        <dbReference type="Proteomes" id="UP000245627"/>
    </source>
</evidence>
<dbReference type="AlphaFoldDB" id="A0A2T8HFQ9"/>
<dbReference type="SUPFAM" id="SSF53720">
    <property type="entry name" value="ALDH-like"/>
    <property type="match status" value="1"/>
</dbReference>
<keyword evidence="6" id="KW-1185">Reference proteome</keyword>
<keyword evidence="3" id="KW-0560">Oxidoreductase</keyword>
<dbReference type="PANTHER" id="PTHR43217">
    <property type="entry name" value="SUCCINATE SEMIALDEHYDE DEHYDROGENASE [NAD(P)+] SAD"/>
    <property type="match status" value="1"/>
</dbReference>
<dbReference type="PANTHER" id="PTHR43217:SF2">
    <property type="entry name" value="SUCCINATE-SEMIALDEHYDE DEHYDROGENASE [NADP(+)]"/>
    <property type="match status" value="1"/>
</dbReference>
<reference evidence="5 6" key="1">
    <citation type="submission" date="2018-04" db="EMBL/GenBank/DDBJ databases">
        <title>Sphingobacterium cortibacter sp. nov.</title>
        <authorList>
            <person name="Li Y."/>
        </authorList>
    </citation>
    <scope>NUCLEOTIDE SEQUENCE [LARGE SCALE GENOMIC DNA]</scope>
    <source>
        <strain evidence="5 6">2c-3</strain>
    </source>
</reference>
<gene>
    <name evidence="5" type="ORF">DC487_14310</name>
</gene>
<evidence type="ECO:0000256" key="2">
    <source>
        <dbReference type="ARBA" id="ARBA00022857"/>
    </source>
</evidence>
<accession>A0A2T8HFQ9</accession>
<proteinExistence type="inferred from homology"/>
<dbReference type="EMBL" id="QDKG01000006">
    <property type="protein sequence ID" value="PVH24255.1"/>
    <property type="molecule type" value="Genomic_DNA"/>
</dbReference>
<dbReference type="FunFam" id="3.40.605.10:FF:000012">
    <property type="entry name" value="NAD-dependent succinate-semialdehyde dehydrogenase"/>
    <property type="match status" value="1"/>
</dbReference>
<dbReference type="InterPro" id="IPR044148">
    <property type="entry name" value="ALDH_GabD1-like"/>
</dbReference>
<feature type="domain" description="Aldehyde dehydrogenase" evidence="4">
    <location>
        <begin position="45"/>
        <end position="498"/>
    </location>
</feature>
<dbReference type="GO" id="GO:0004030">
    <property type="term" value="F:aldehyde dehydrogenase [NAD(P)+] activity"/>
    <property type="evidence" value="ECO:0007669"/>
    <property type="project" value="InterPro"/>
</dbReference>
<dbReference type="Proteomes" id="UP000245627">
    <property type="component" value="Unassembled WGS sequence"/>
</dbReference>
<dbReference type="GO" id="GO:0004777">
    <property type="term" value="F:succinate-semialdehyde dehydrogenase (NAD+) activity"/>
    <property type="evidence" value="ECO:0007669"/>
    <property type="project" value="TreeGrafter"/>
</dbReference>
<comment type="similarity">
    <text evidence="1">Belongs to the aldehyde dehydrogenase family.</text>
</comment>